<dbReference type="PANTHER" id="PTHR33198">
    <property type="entry name" value="ANK_REP_REGION DOMAIN-CONTAINING PROTEIN-RELATED"/>
    <property type="match status" value="1"/>
</dbReference>
<dbReference type="AlphaFoldDB" id="A0A164GK41"/>
<dbReference type="EMBL" id="LRGB01014858">
    <property type="protein sequence ID" value="KZR99055.1"/>
    <property type="molecule type" value="Genomic_DNA"/>
</dbReference>
<accession>A0A164GK41</accession>
<dbReference type="OrthoDB" id="6376200at2759"/>
<name>A0A164GK41_9CRUS</name>
<feature type="non-terminal residue" evidence="2">
    <location>
        <position position="1"/>
    </location>
</feature>
<sequence length="434" mass="47221">TGGVAGHAVPHPRRRLDPSGMDKLHGDITISLLRSWRNRWNDFAELNQLLTYPVTEQMVAFRMALDSTMQQVVEVALGITPATVTTPNQVLDLIADYIRAKRNVALDRVAFEERRQGPSESFDDFYIGLRRLAEAADLCGACSETRLVTRIIAGTRDAETKKKLLAISPFPCLQVAVNICRSEESARANERTLSGQSGVAAIHPKNGKVDNRSLNECGACGRSTHVNGATCPAMGKNCHACGKPDHFSPRCPTRDKGKFGANGGMGVGSKSKMAHIIIGNVQDTHRRRCSPTILLDVIRDDGSVGAQISDIIRDPGAEVSVGGRDVMAALGLVEKDLAASSFDLVMADRSSPLLSIGQRDIHIRYGDRSAHITIVFCPEIRGMLLCRLDCVELNILHRQYPKPLSRVRSVTFSLPEENLPSDTTSTLSGGTFLK</sequence>
<proteinExistence type="predicted"/>
<dbReference type="Gene3D" id="4.10.60.10">
    <property type="entry name" value="Zinc finger, CCHC-type"/>
    <property type="match status" value="1"/>
</dbReference>
<dbReference type="PANTHER" id="PTHR33198:SF8">
    <property type="entry name" value="CCHC-TYPE DOMAIN-CONTAINING PROTEIN"/>
    <property type="match status" value="1"/>
</dbReference>
<evidence type="ECO:0000313" key="3">
    <source>
        <dbReference type="Proteomes" id="UP000076858"/>
    </source>
</evidence>
<evidence type="ECO:0008006" key="4">
    <source>
        <dbReference type="Google" id="ProtNLM"/>
    </source>
</evidence>
<dbReference type="Proteomes" id="UP000076858">
    <property type="component" value="Unassembled WGS sequence"/>
</dbReference>
<feature type="non-terminal residue" evidence="2">
    <location>
        <position position="434"/>
    </location>
</feature>
<keyword evidence="3" id="KW-1185">Reference proteome</keyword>
<reference evidence="2 3" key="1">
    <citation type="submission" date="2016-03" db="EMBL/GenBank/DDBJ databases">
        <title>EvidentialGene: Evidence-directed Construction of Genes on Genomes.</title>
        <authorList>
            <person name="Gilbert D.G."/>
            <person name="Choi J.-H."/>
            <person name="Mockaitis K."/>
            <person name="Colbourne J."/>
            <person name="Pfrender M."/>
        </authorList>
    </citation>
    <scope>NUCLEOTIDE SEQUENCE [LARGE SCALE GENOMIC DNA]</scope>
    <source>
        <strain evidence="2 3">Xinb3</strain>
        <tissue evidence="2">Complete organism</tissue>
    </source>
</reference>
<organism evidence="2 3">
    <name type="scientific">Daphnia magna</name>
    <dbReference type="NCBI Taxonomy" id="35525"/>
    <lineage>
        <taxon>Eukaryota</taxon>
        <taxon>Metazoa</taxon>
        <taxon>Ecdysozoa</taxon>
        <taxon>Arthropoda</taxon>
        <taxon>Crustacea</taxon>
        <taxon>Branchiopoda</taxon>
        <taxon>Diplostraca</taxon>
        <taxon>Cladocera</taxon>
        <taxon>Anomopoda</taxon>
        <taxon>Daphniidae</taxon>
        <taxon>Daphnia</taxon>
    </lineage>
</organism>
<comment type="caution">
    <text evidence="2">The sequence shown here is derived from an EMBL/GenBank/DDBJ whole genome shotgun (WGS) entry which is preliminary data.</text>
</comment>
<evidence type="ECO:0000313" key="2">
    <source>
        <dbReference type="EMBL" id="KZR99055.1"/>
    </source>
</evidence>
<protein>
    <recommendedName>
        <fullName evidence="4">CCHC-type domain-containing protein</fullName>
    </recommendedName>
</protein>
<feature type="region of interest" description="Disordered" evidence="1">
    <location>
        <begin position="1"/>
        <end position="20"/>
    </location>
</feature>
<evidence type="ECO:0000256" key="1">
    <source>
        <dbReference type="SAM" id="MobiDB-lite"/>
    </source>
</evidence>
<gene>
    <name evidence="2" type="ORF">APZ42_005243</name>
</gene>